<dbReference type="Gene3D" id="1.10.260.40">
    <property type="entry name" value="lambda repressor-like DNA-binding domains"/>
    <property type="match status" value="1"/>
</dbReference>
<dbReference type="GO" id="GO:0003677">
    <property type="term" value="F:DNA binding"/>
    <property type="evidence" value="ECO:0007669"/>
    <property type="project" value="UniProtKB-KW"/>
</dbReference>
<sequence>MAKATIDDVAALAGVSMKTVSRVVNKEPNVRASTRDKVQAAIAELEYRPSQSARSLAANRSYVLGLLYDNPSANYVIDVQEGALETCRRAGYDLLIHPCRHDEPSLASEVLSLVRQSRVDGLILTPPLSDIAELVEGLVAAQVPFVRLSPTENKQACPYVQTNDQEAAYDMTCQLIELGHERIGFIAGHPDHKAVAERFKGYRAALKESRIKLDKSLVVQGYNSFESGRAGAAQLLALESRPTAIFASNDDMAAGVIIEAHHRGIAIPRELSVAGFDDTPVAHQIFPSLTTVSQPIADMASKATELLIKQLKGKAVQMPAAIMSCRILVRESTGKLGK</sequence>
<dbReference type="PROSITE" id="PS50932">
    <property type="entry name" value="HTH_LACI_2"/>
    <property type="match status" value="1"/>
</dbReference>
<dbReference type="CDD" id="cd01545">
    <property type="entry name" value="PBP1_SalR"/>
    <property type="match status" value="1"/>
</dbReference>
<dbReference type="RefSeq" id="WP_302715108.1">
    <property type="nucleotide sequence ID" value="NZ_JAULRT010000062.1"/>
</dbReference>
<dbReference type="SUPFAM" id="SSF47413">
    <property type="entry name" value="lambda repressor-like DNA-binding domains"/>
    <property type="match status" value="1"/>
</dbReference>
<keyword evidence="6" id="KW-1185">Reference proteome</keyword>
<reference evidence="5" key="1">
    <citation type="submission" date="2023-07" db="EMBL/GenBank/DDBJ databases">
        <title>Gilvimarinus algae sp. nov., isolated from the surface of Kelp.</title>
        <authorList>
            <person name="Sun Y.Y."/>
            <person name="Gong Y."/>
            <person name="Du Z.J."/>
        </authorList>
    </citation>
    <scope>NUCLEOTIDE SEQUENCE</scope>
    <source>
        <strain evidence="5">SDUM040014</strain>
    </source>
</reference>
<evidence type="ECO:0000259" key="4">
    <source>
        <dbReference type="PROSITE" id="PS50932"/>
    </source>
</evidence>
<dbReference type="Pfam" id="PF13377">
    <property type="entry name" value="Peripla_BP_3"/>
    <property type="match status" value="1"/>
</dbReference>
<protein>
    <submittedName>
        <fullName evidence="5">LacI family DNA-binding transcriptional regulator</fullName>
    </submittedName>
</protein>
<evidence type="ECO:0000256" key="2">
    <source>
        <dbReference type="ARBA" id="ARBA00023125"/>
    </source>
</evidence>
<dbReference type="Pfam" id="PF00356">
    <property type="entry name" value="LacI"/>
    <property type="match status" value="1"/>
</dbReference>
<dbReference type="InterPro" id="IPR000843">
    <property type="entry name" value="HTH_LacI"/>
</dbReference>
<dbReference type="CDD" id="cd01392">
    <property type="entry name" value="HTH_LacI"/>
    <property type="match status" value="1"/>
</dbReference>
<feature type="domain" description="HTH lacI-type" evidence="4">
    <location>
        <begin position="4"/>
        <end position="58"/>
    </location>
</feature>
<dbReference type="Gene3D" id="3.40.50.2300">
    <property type="match status" value="2"/>
</dbReference>
<evidence type="ECO:0000256" key="1">
    <source>
        <dbReference type="ARBA" id="ARBA00023015"/>
    </source>
</evidence>
<evidence type="ECO:0000256" key="3">
    <source>
        <dbReference type="ARBA" id="ARBA00023163"/>
    </source>
</evidence>
<evidence type="ECO:0000313" key="6">
    <source>
        <dbReference type="Proteomes" id="UP001168380"/>
    </source>
</evidence>
<dbReference type="SMART" id="SM00354">
    <property type="entry name" value="HTH_LACI"/>
    <property type="match status" value="1"/>
</dbReference>
<keyword evidence="2 5" id="KW-0238">DNA-binding</keyword>
<keyword evidence="1" id="KW-0805">Transcription regulation</keyword>
<dbReference type="InterPro" id="IPR046335">
    <property type="entry name" value="LacI/GalR-like_sensor"/>
</dbReference>
<comment type="caution">
    <text evidence="5">The sequence shown here is derived from an EMBL/GenBank/DDBJ whole genome shotgun (WGS) entry which is preliminary data.</text>
</comment>
<dbReference type="Proteomes" id="UP001168380">
    <property type="component" value="Unassembled WGS sequence"/>
</dbReference>
<gene>
    <name evidence="5" type="ORF">QWI16_17360</name>
</gene>
<name>A0ABT8TIM9_9GAMM</name>
<dbReference type="PROSITE" id="PS00356">
    <property type="entry name" value="HTH_LACI_1"/>
    <property type="match status" value="1"/>
</dbReference>
<dbReference type="EMBL" id="JAULRT010000062">
    <property type="protein sequence ID" value="MDO3383954.1"/>
    <property type="molecule type" value="Genomic_DNA"/>
</dbReference>
<evidence type="ECO:0000313" key="5">
    <source>
        <dbReference type="EMBL" id="MDO3383954.1"/>
    </source>
</evidence>
<dbReference type="SUPFAM" id="SSF53822">
    <property type="entry name" value="Periplasmic binding protein-like I"/>
    <property type="match status" value="1"/>
</dbReference>
<proteinExistence type="predicted"/>
<keyword evidence="3" id="KW-0804">Transcription</keyword>
<organism evidence="5 6">
    <name type="scientific">Gilvimarinus algae</name>
    <dbReference type="NCBI Taxonomy" id="3058037"/>
    <lineage>
        <taxon>Bacteria</taxon>
        <taxon>Pseudomonadati</taxon>
        <taxon>Pseudomonadota</taxon>
        <taxon>Gammaproteobacteria</taxon>
        <taxon>Cellvibrionales</taxon>
        <taxon>Cellvibrionaceae</taxon>
        <taxon>Gilvimarinus</taxon>
    </lineage>
</organism>
<dbReference type="InterPro" id="IPR010982">
    <property type="entry name" value="Lambda_DNA-bd_dom_sf"/>
</dbReference>
<dbReference type="PRINTS" id="PR00036">
    <property type="entry name" value="HTHLACI"/>
</dbReference>
<dbReference type="InterPro" id="IPR028082">
    <property type="entry name" value="Peripla_BP_I"/>
</dbReference>
<dbReference type="PANTHER" id="PTHR30146">
    <property type="entry name" value="LACI-RELATED TRANSCRIPTIONAL REPRESSOR"/>
    <property type="match status" value="1"/>
</dbReference>
<accession>A0ABT8TIM9</accession>
<dbReference type="PANTHER" id="PTHR30146:SF153">
    <property type="entry name" value="LACTOSE OPERON REPRESSOR"/>
    <property type="match status" value="1"/>
</dbReference>